<keyword evidence="1" id="KW-0812">Transmembrane</keyword>
<organism evidence="2 3">
    <name type="scientific">Oricola thermophila</name>
    <dbReference type="NCBI Taxonomy" id="2742145"/>
    <lineage>
        <taxon>Bacteria</taxon>
        <taxon>Pseudomonadati</taxon>
        <taxon>Pseudomonadota</taxon>
        <taxon>Alphaproteobacteria</taxon>
        <taxon>Hyphomicrobiales</taxon>
        <taxon>Ahrensiaceae</taxon>
        <taxon>Oricola</taxon>
    </lineage>
</organism>
<dbReference type="KEGG" id="orm:HTY61_10770"/>
<feature type="transmembrane region" description="Helical" evidence="1">
    <location>
        <begin position="20"/>
        <end position="46"/>
    </location>
</feature>
<dbReference type="AlphaFoldDB" id="A0A6N1VIZ0"/>
<keyword evidence="3" id="KW-1185">Reference proteome</keyword>
<gene>
    <name evidence="2" type="ORF">HTY61_10770</name>
</gene>
<evidence type="ECO:0000313" key="2">
    <source>
        <dbReference type="EMBL" id="QKV18897.1"/>
    </source>
</evidence>
<evidence type="ECO:0000256" key="1">
    <source>
        <dbReference type="SAM" id="Phobius"/>
    </source>
</evidence>
<proteinExistence type="predicted"/>
<reference evidence="2 3" key="1">
    <citation type="submission" date="2020-06" db="EMBL/GenBank/DDBJ databases">
        <title>Oricola thermophila sp. nov. isolated from a tidal sediments.</title>
        <authorList>
            <person name="Kwon K.K."/>
            <person name="Yang S.-H."/>
            <person name="Park M.-J."/>
        </authorList>
    </citation>
    <scope>NUCLEOTIDE SEQUENCE [LARGE SCALE GENOMIC DNA]</scope>
    <source>
        <strain evidence="2 3">MEBiC13590</strain>
    </source>
</reference>
<protein>
    <submittedName>
        <fullName evidence="2">Uncharacterized protein</fullName>
    </submittedName>
</protein>
<feature type="transmembrane region" description="Helical" evidence="1">
    <location>
        <begin position="245"/>
        <end position="262"/>
    </location>
</feature>
<accession>A0A6N1VIZ0</accession>
<feature type="transmembrane region" description="Helical" evidence="1">
    <location>
        <begin position="215"/>
        <end position="239"/>
    </location>
</feature>
<keyword evidence="1" id="KW-1133">Transmembrane helix</keyword>
<sequence length="317" mass="34320">MWDFSVAKTLSIVGRTMPFVILRMAVYFGITFAYVFAVGAGAGIGYGVGQIGDDPSSFAVWGGIAGFGLVSAIVYWIREYILYMVKAGHIAVMVELIDGRTLPQGQIGHAQETVRGRFGEANVLFALDQLIKGVIRAITGLIGGVAAFLPIPGLNAIAGFVNGIIRMSLTYVDEIILGYNIRVASENPWETSRHALVLYAQNGGHMVKNAVWLSIVMWALSLIVFLIALGPAALFVYMVPGSTSGYSFVFAFMLAWSFKAAVMEPFAIAALMQVFFARIEGQQPDPEWDAKLAGASDKFRELTQKAKQSFGGRPVTQ</sequence>
<dbReference type="Proteomes" id="UP000509367">
    <property type="component" value="Chromosome"/>
</dbReference>
<dbReference type="EMBL" id="CP054836">
    <property type="protein sequence ID" value="QKV18897.1"/>
    <property type="molecule type" value="Genomic_DNA"/>
</dbReference>
<name>A0A6N1VIZ0_9HYPH</name>
<keyword evidence="1" id="KW-0472">Membrane</keyword>
<evidence type="ECO:0000313" key="3">
    <source>
        <dbReference type="Proteomes" id="UP000509367"/>
    </source>
</evidence>
<dbReference type="RefSeq" id="WP_175276790.1">
    <property type="nucleotide sequence ID" value="NZ_CP054836.1"/>
</dbReference>
<feature type="transmembrane region" description="Helical" evidence="1">
    <location>
        <begin position="58"/>
        <end position="77"/>
    </location>
</feature>